<dbReference type="eggNOG" id="arCOG14662">
    <property type="taxonomic scope" value="Archaea"/>
</dbReference>
<dbReference type="KEGG" id="mla:Mlab_0929"/>
<evidence type="ECO:0000313" key="1">
    <source>
        <dbReference type="EMBL" id="ABN07100.1"/>
    </source>
</evidence>
<proteinExistence type="predicted"/>
<gene>
    <name evidence="1" type="ordered locus">Mlab_0929</name>
</gene>
<dbReference type="SUPFAM" id="SSF56317">
    <property type="entry name" value="Carbon-nitrogen hydrolase"/>
    <property type="match status" value="1"/>
</dbReference>
<dbReference type="HOGENOM" id="CLU_006589_0_0_2"/>
<dbReference type="InterPro" id="IPR036526">
    <property type="entry name" value="C-N_Hydrolase_sf"/>
</dbReference>
<name>A2SRZ4_METLZ</name>
<accession>A2SRZ4</accession>
<keyword evidence="2" id="KW-1185">Reference proteome</keyword>
<organism evidence="1 2">
    <name type="scientific">Methanocorpusculum labreanum (strain ATCC 43576 / DSM 4855 / Z)</name>
    <dbReference type="NCBI Taxonomy" id="410358"/>
    <lineage>
        <taxon>Archaea</taxon>
        <taxon>Methanobacteriati</taxon>
        <taxon>Methanobacteriota</taxon>
        <taxon>Stenosarchaea group</taxon>
        <taxon>Methanomicrobia</taxon>
        <taxon>Methanomicrobiales</taxon>
        <taxon>Methanocorpusculaceae</taxon>
        <taxon>Methanocorpusculum</taxon>
    </lineage>
</organism>
<dbReference type="Gene3D" id="3.60.110.10">
    <property type="entry name" value="Carbon-nitrogen hydrolase"/>
    <property type="match status" value="1"/>
</dbReference>
<evidence type="ECO:0000313" key="2">
    <source>
        <dbReference type="Proteomes" id="UP000000365"/>
    </source>
</evidence>
<dbReference type="Proteomes" id="UP000000365">
    <property type="component" value="Chromosome"/>
</dbReference>
<evidence type="ECO:0008006" key="3">
    <source>
        <dbReference type="Google" id="ProtNLM"/>
    </source>
</evidence>
<sequence length="959" mass="111241">MPIPLHMLDVLWIMKVGAYLDEELGDCCFGNRVHENLCERKNKDTSSHLMKIYGKQYAFWQNKALDFANKAIENNEIVDILTLDFKQFYYHIEGDFGEIEAHITKKSEEATFKGNLQTNLFLTNILLRIHEKYFEIVKNYISVTNRTIKDREINKFLPIGLFSSGILANWHLKEFDKAVIKDVSPRYYGRYVDDCIFVFARTQYNTKDKVNDNDSPSKEEIIKKYLVDSGLISEPKTRDVQLTLNYKISEISGDKEYRLNDSRFTNSRIAVQNNKVMLYHVDPNHSTAILRLFKKKIKENVSVFQYLPEESIIDTQDTGMHQLVFSDGSTNKLRNLQKLVIDDSKLAIVLSKQISHISLCSKPIEKIGALTKNMFNDLRGNNYLTYMRVWEKMFSILLFSKKQEQEDELFAVSGELLEHIAHLKPSSDFNPVNKDGKEEINKSEKMILDELSNNIQDTLQKYLLYSMFQPLALFDGDSRDKFAKKISSILKKYLQSTHNEFSEALIIKYIIDSFRATNLFPQHYVIYPLLNYLENYDGDLFDVDVFNTDSLNFLELDNQKLDTTPRFIHLYEYQLFFALKNLKSENHLTECSKSTCSTSDSPLCCYLQKANSIFGKRTYNNWGSQYDSHVTVTPYLCMEYGENPNPVHPTKITIYSDDKPLKKIRVGLVNLRITEKNLRQSFEPLEMPPNISLERWLLISQALNSAVKDKCDLVIFPECSIPNRWLPKLTHWSKQHQIGLVFGLEYIYNTKSPDTSPSNNTGSEKCIAFNLTTALLPFQINDKYKSCCVSLRIKNHYGPQEEKELNMCGYSLPDLGTSTYHLYNWRGNQFTIYNCFELADIQHRAIFRSELDFLIACSVNRDVNYFMDILESVVRDIHCYVIYSNTSEYGCSRIIQPKKHEERNIGQIGGGTNCTLLAGDLDIDALRKFQSHQYDETDNSFKPLPPGFDIKKVIERSVE</sequence>
<dbReference type="AlphaFoldDB" id="A2SRZ4"/>
<reference evidence="1 2" key="1">
    <citation type="journal article" date="2009" name="Stand. Genomic Sci.">
        <title>Complete genome sequence of Methanocorpusculum labreanum type strain Z.</title>
        <authorList>
            <person name="Anderson I.J."/>
            <person name="Sieprawska-Lupa M."/>
            <person name="Goltsman E."/>
            <person name="Lapidus A."/>
            <person name="Copeland A."/>
            <person name="Glavina Del Rio T."/>
            <person name="Tice H."/>
            <person name="Dalin E."/>
            <person name="Barry K."/>
            <person name="Pitluck S."/>
            <person name="Hauser L."/>
            <person name="Land M."/>
            <person name="Lucas S."/>
            <person name="Richardson P."/>
            <person name="Whitman W.B."/>
            <person name="Kyrpides N.C."/>
        </authorList>
    </citation>
    <scope>NUCLEOTIDE SEQUENCE [LARGE SCALE GENOMIC DNA]</scope>
    <source>
        <strain evidence="2">ATCC 43576 / DSM 4855 / Z</strain>
    </source>
</reference>
<dbReference type="EMBL" id="CP000559">
    <property type="protein sequence ID" value="ABN07100.1"/>
    <property type="molecule type" value="Genomic_DNA"/>
</dbReference>
<protein>
    <recommendedName>
        <fullName evidence="3">Reverse transcriptase domain-containing protein</fullName>
    </recommendedName>
</protein>